<accession>A0A8T1XE20</accession>
<comment type="caution">
    <text evidence="3">The sequence shown here is derived from an EMBL/GenBank/DDBJ whole genome shotgun (WGS) entry which is preliminary data.</text>
</comment>
<dbReference type="EMBL" id="JAEFBJ010000059">
    <property type="protein sequence ID" value="KAG7531031.1"/>
    <property type="molecule type" value="Genomic_DNA"/>
</dbReference>
<feature type="region of interest" description="Disordered" evidence="1">
    <location>
        <begin position="95"/>
        <end position="141"/>
    </location>
</feature>
<dbReference type="PANTHER" id="PTHR48475:SF2">
    <property type="entry name" value="RIBONUCLEASE H"/>
    <property type="match status" value="1"/>
</dbReference>
<evidence type="ECO:0000259" key="2">
    <source>
        <dbReference type="PROSITE" id="PS50994"/>
    </source>
</evidence>
<gene>
    <name evidence="3" type="ORF">ISN44_Un59g000020</name>
</gene>
<dbReference type="PROSITE" id="PS50994">
    <property type="entry name" value="INTEGRASE"/>
    <property type="match status" value="1"/>
</dbReference>
<sequence>MTNNQIPATTVDMEGNPVPPIQTNAPEVAAPAVLAGLRSMMAQLQKKGNDQEQANRFLAQQLKAATSQGQVRTNRFGARHFPDRRAAADLNPTRLVFNTPSNTTRPFRQTPPGLGETRAEPVASGENMMDQGKEADPRNPIPRAEVDEVDQIEVSDGEDLEENVRWAEEYARKLEINAIKLSLAKAETEMKLVRSQMHNAVSSAPNIDCILVESHNTPFTRKISNAIISDPGKLRIEYFNGSSDLKGHLKSFIISIARAKLRLEERDTSLCYLFVKHLKGPALDWFSRLEGNSVNSFQELSTLFLKQYSVLIDPGTSDADLWALKAGHSYTMKGETSPEPTITSRYTPRSRARPWPRTWMKDQPTGNEQEYYELHKSYGHHTSRCRSLGAKLAAKFLTGEIGGGLTIEDMEPENVNAKQAKPKREEVAPRTWSIPICAQKVLNHQRENKITIWAKMGKDGQEWARLGNTGVPRAKFAQTGVDRPLTTPWTRGLAYLEPNQSCLKPNLRGLESKFPLPRVIVPFLQHMCFHGRATCVPQDMGKVKMNLSNSSLKLGHPGEAKTRVSCPEYMVDSHMCRKGVKPSKGKRNYYLRKNGQKWARMGNAGVPRAKFAQTGFERPLTTPWTRGLAYLVPNQSCLEPNLRGLEPKFPLPRVIVPFLQHMCLHGRATCVPQESHYLQMEKLALAVVMSARKLRPYFQSHSIVVLDDFIVEQRKLGRIRSIQLDNYTWTARHQNKVRAWISVSPHPRASSGTEDHENLSFLLLLARRESVQRIVHGSRRTNGSLSNSCIRSGETVRRVRVDKDSRGESTSADALAALASTSDPNLRRFIPVEFIEKPSIELDKEEHAFPVQVVAGCEDASDDRSDLGCNSEWIEPIRSYISEGKVPSNKWEARKLKDQAARFVLVEEKLFKWRLSGPLMTCVEKEAARKAESYASIKDAQVESFVWKHILCHHGIPYEIVTDNGSQFISTRFQGFCDKWGIRLSKSTPRYPQGNGQAEVANKTILDGLKKRLTAKKGSWADELKGVLWSHRTTPRRATGETPFTLVYRTECVIPAEMTVPSLRRSLSPEREPDNTQRIIDELDLIDERRDSALVRIQNYRQRRFHEGDRVLRKIFQNTDEPNARKLGANWEGLYLISKVVRPGVYELADLSGKAIPRSWNAMHLRIYYN</sequence>
<organism evidence="3 4">
    <name type="scientific">Arabidopsis suecica</name>
    <name type="common">Swedish thale-cress</name>
    <name type="synonym">Cardaminopsis suecica</name>
    <dbReference type="NCBI Taxonomy" id="45249"/>
    <lineage>
        <taxon>Eukaryota</taxon>
        <taxon>Viridiplantae</taxon>
        <taxon>Streptophyta</taxon>
        <taxon>Embryophyta</taxon>
        <taxon>Tracheophyta</taxon>
        <taxon>Spermatophyta</taxon>
        <taxon>Magnoliopsida</taxon>
        <taxon>eudicotyledons</taxon>
        <taxon>Gunneridae</taxon>
        <taxon>Pentapetalae</taxon>
        <taxon>rosids</taxon>
        <taxon>malvids</taxon>
        <taxon>Brassicales</taxon>
        <taxon>Brassicaceae</taxon>
        <taxon>Camelineae</taxon>
        <taxon>Arabidopsis</taxon>
    </lineage>
</organism>
<evidence type="ECO:0000313" key="4">
    <source>
        <dbReference type="Proteomes" id="UP000694251"/>
    </source>
</evidence>
<protein>
    <submittedName>
        <fullName evidence="3">Integrase catalytic core</fullName>
    </submittedName>
</protein>
<dbReference type="Pfam" id="PF03732">
    <property type="entry name" value="Retrotrans_gag"/>
    <property type="match status" value="1"/>
</dbReference>
<dbReference type="InterPro" id="IPR001584">
    <property type="entry name" value="Integrase_cat-core"/>
</dbReference>
<dbReference type="Proteomes" id="UP000694251">
    <property type="component" value="Unassembled WGS sequence"/>
</dbReference>
<name>A0A8T1XE20_ARASU</name>
<dbReference type="OrthoDB" id="1934939at2759"/>
<dbReference type="AlphaFoldDB" id="A0A8T1XE20"/>
<keyword evidence="4" id="KW-1185">Reference proteome</keyword>
<feature type="compositionally biased region" description="Polar residues" evidence="1">
    <location>
        <begin position="338"/>
        <end position="347"/>
    </location>
</feature>
<reference evidence="3 4" key="1">
    <citation type="submission" date="2020-12" db="EMBL/GenBank/DDBJ databases">
        <title>Concerted genomic and epigenomic changes stabilize Arabidopsis allopolyploids.</title>
        <authorList>
            <person name="Chen Z."/>
        </authorList>
    </citation>
    <scope>NUCLEOTIDE SEQUENCE [LARGE SCALE GENOMIC DNA]</scope>
    <source>
        <strain evidence="3">As9502</strain>
        <tissue evidence="3">Leaf</tissue>
    </source>
</reference>
<dbReference type="InterPro" id="IPR005162">
    <property type="entry name" value="Retrotrans_gag_dom"/>
</dbReference>
<proteinExistence type="predicted"/>
<feature type="compositionally biased region" description="Polar residues" evidence="1">
    <location>
        <begin position="96"/>
        <end position="107"/>
    </location>
</feature>
<dbReference type="GO" id="GO:0015074">
    <property type="term" value="P:DNA integration"/>
    <property type="evidence" value="ECO:0007669"/>
    <property type="project" value="InterPro"/>
</dbReference>
<evidence type="ECO:0000256" key="1">
    <source>
        <dbReference type="SAM" id="MobiDB-lite"/>
    </source>
</evidence>
<dbReference type="PANTHER" id="PTHR48475">
    <property type="entry name" value="RIBONUCLEASE H"/>
    <property type="match status" value="1"/>
</dbReference>
<feature type="region of interest" description="Disordered" evidence="1">
    <location>
        <begin position="333"/>
        <end position="362"/>
    </location>
</feature>
<evidence type="ECO:0000313" key="3">
    <source>
        <dbReference type="EMBL" id="KAG7531031.1"/>
    </source>
</evidence>
<feature type="domain" description="Integrase catalytic" evidence="2">
    <location>
        <begin position="883"/>
        <end position="1051"/>
    </location>
</feature>